<dbReference type="InterPro" id="IPR036390">
    <property type="entry name" value="WH_DNA-bd_sf"/>
</dbReference>
<dbReference type="InterPro" id="IPR036388">
    <property type="entry name" value="WH-like_DNA-bd_sf"/>
</dbReference>
<keyword evidence="4" id="KW-1185">Reference proteome</keyword>
<dbReference type="Pfam" id="PF03551">
    <property type="entry name" value="PadR"/>
    <property type="match status" value="1"/>
</dbReference>
<name>A0A1I5XF57_9ACTN</name>
<dbReference type="PANTHER" id="PTHR43252:SF2">
    <property type="entry name" value="TRANSCRIPTION REGULATOR, PADR-LIKE FAMILY"/>
    <property type="match status" value="1"/>
</dbReference>
<sequence>MSTLTCTLQGMSLRHAVLGLIAEMDGASGYDLLKVFEISLGNVWPARQSQLYGELGKLADAGLIEVAEEGPRGRKAYRITEAGRAELHDWLVNVPAKVGRRDEALLRVFFLGLVEPDEAQRYLRRHKEGLGEYLDELKALEKDIDWGDDDLSVYGRLVIEYGKRFAAMRRDWFEWALQEITATKNRD</sequence>
<keyword evidence="3" id="KW-0238">DNA-binding</keyword>
<dbReference type="GO" id="GO:0003677">
    <property type="term" value="F:DNA binding"/>
    <property type="evidence" value="ECO:0007669"/>
    <property type="project" value="UniProtKB-KW"/>
</dbReference>
<proteinExistence type="predicted"/>
<dbReference type="STRING" id="1993.SAMN04489713_12698"/>
<dbReference type="InterPro" id="IPR018309">
    <property type="entry name" value="Tscrpt_reg_PadR_C"/>
</dbReference>
<dbReference type="PANTHER" id="PTHR43252">
    <property type="entry name" value="TRANSCRIPTIONAL REGULATOR YQJI"/>
    <property type="match status" value="1"/>
</dbReference>
<evidence type="ECO:0000259" key="2">
    <source>
        <dbReference type="Pfam" id="PF10400"/>
    </source>
</evidence>
<dbReference type="AlphaFoldDB" id="A0A1I5XF57"/>
<evidence type="ECO:0000259" key="1">
    <source>
        <dbReference type="Pfam" id="PF03551"/>
    </source>
</evidence>
<feature type="domain" description="Transcription regulator PadR C-terminal" evidence="2">
    <location>
        <begin position="101"/>
        <end position="180"/>
    </location>
</feature>
<evidence type="ECO:0000313" key="3">
    <source>
        <dbReference type="EMBL" id="SFQ30287.1"/>
    </source>
</evidence>
<protein>
    <submittedName>
        <fullName evidence="3">DNA-binding transcriptional regulator, PadR family</fullName>
    </submittedName>
</protein>
<dbReference type="InParanoid" id="A0A1I5XF57"/>
<dbReference type="EMBL" id="FOVH01000026">
    <property type="protein sequence ID" value="SFQ30287.1"/>
    <property type="molecule type" value="Genomic_DNA"/>
</dbReference>
<reference evidence="3 4" key="1">
    <citation type="submission" date="2016-10" db="EMBL/GenBank/DDBJ databases">
        <authorList>
            <person name="de Groot N.N."/>
        </authorList>
    </citation>
    <scope>NUCLEOTIDE SEQUENCE [LARGE SCALE GENOMIC DNA]</scope>
    <source>
        <strain evidence="3 4">DSM 43067</strain>
    </source>
</reference>
<dbReference type="Pfam" id="PF10400">
    <property type="entry name" value="Vir_act_alpha_C"/>
    <property type="match status" value="1"/>
</dbReference>
<evidence type="ECO:0000313" key="4">
    <source>
        <dbReference type="Proteomes" id="UP000183413"/>
    </source>
</evidence>
<dbReference type="eggNOG" id="COG1695">
    <property type="taxonomic scope" value="Bacteria"/>
</dbReference>
<dbReference type="Gene3D" id="6.10.140.190">
    <property type="match status" value="1"/>
</dbReference>
<feature type="domain" description="Transcription regulator PadR N-terminal" evidence="1">
    <location>
        <begin position="17"/>
        <end position="88"/>
    </location>
</feature>
<dbReference type="Gene3D" id="1.10.10.10">
    <property type="entry name" value="Winged helix-like DNA-binding domain superfamily/Winged helix DNA-binding domain"/>
    <property type="match status" value="1"/>
</dbReference>
<dbReference type="SUPFAM" id="SSF46785">
    <property type="entry name" value="Winged helix' DNA-binding domain"/>
    <property type="match status" value="1"/>
</dbReference>
<gene>
    <name evidence="3" type="ORF">SAMN04489713_12698</name>
</gene>
<dbReference type="InterPro" id="IPR005149">
    <property type="entry name" value="Tscrpt_reg_PadR_N"/>
</dbReference>
<organism evidence="3 4">
    <name type="scientific">Actinomadura madurae</name>
    <dbReference type="NCBI Taxonomy" id="1993"/>
    <lineage>
        <taxon>Bacteria</taxon>
        <taxon>Bacillati</taxon>
        <taxon>Actinomycetota</taxon>
        <taxon>Actinomycetes</taxon>
        <taxon>Streptosporangiales</taxon>
        <taxon>Thermomonosporaceae</taxon>
        <taxon>Actinomadura</taxon>
    </lineage>
</organism>
<dbReference type="Proteomes" id="UP000183413">
    <property type="component" value="Unassembled WGS sequence"/>
</dbReference>
<accession>A0A1I5XF57</accession>